<dbReference type="GO" id="GO:0009896">
    <property type="term" value="P:positive regulation of catabolic process"/>
    <property type="evidence" value="ECO:0007669"/>
    <property type="project" value="UniProtKB-ARBA"/>
</dbReference>
<dbReference type="Pfam" id="PF10637">
    <property type="entry name" value="Ofd1_CTDD"/>
    <property type="match status" value="1"/>
</dbReference>
<keyword evidence="5" id="KW-0847">Vitamin C</keyword>
<evidence type="ECO:0000259" key="14">
    <source>
        <dbReference type="PROSITE" id="PS51471"/>
    </source>
</evidence>
<evidence type="ECO:0000256" key="9">
    <source>
        <dbReference type="ARBA" id="ARBA00023242"/>
    </source>
</evidence>
<dbReference type="Pfam" id="PF13661">
    <property type="entry name" value="2OG-FeII_Oxy_4"/>
    <property type="match status" value="1"/>
</dbReference>
<gene>
    <name evidence="15" type="ORF">TWF730_007830</name>
</gene>
<comment type="subcellular location">
    <subcellularLocation>
        <location evidence="2">Nucleus</location>
    </subcellularLocation>
</comment>
<feature type="compositionally biased region" description="Polar residues" evidence="13">
    <location>
        <begin position="103"/>
        <end position="113"/>
    </location>
</feature>
<keyword evidence="9" id="KW-0539">Nucleus</keyword>
<accession>A0AAV9V959</accession>
<feature type="region of interest" description="Disordered" evidence="13">
    <location>
        <begin position="61"/>
        <end position="141"/>
    </location>
</feature>
<name>A0AAV9V959_9PEZI</name>
<protein>
    <recommendedName>
        <fullName evidence="12">uS12 prolyl 3,4-dihydroxylase</fullName>
    </recommendedName>
</protein>
<keyword evidence="16" id="KW-1185">Reference proteome</keyword>
<evidence type="ECO:0000256" key="8">
    <source>
        <dbReference type="ARBA" id="ARBA00023004"/>
    </source>
</evidence>
<reference evidence="15 16" key="1">
    <citation type="submission" date="2019-10" db="EMBL/GenBank/DDBJ databases">
        <authorList>
            <person name="Palmer J.M."/>
        </authorList>
    </citation>
    <scope>NUCLEOTIDE SEQUENCE [LARGE SCALE GENOMIC DNA]</scope>
    <source>
        <strain evidence="15 16">TWF730</strain>
    </source>
</reference>
<evidence type="ECO:0000256" key="5">
    <source>
        <dbReference type="ARBA" id="ARBA00022896"/>
    </source>
</evidence>
<evidence type="ECO:0000256" key="11">
    <source>
        <dbReference type="ARBA" id="ARBA00051966"/>
    </source>
</evidence>
<comment type="catalytic activity">
    <reaction evidence="11">
        <text>[ribosomal protein uS12]-(3S)-3-hydroxy-L-proline + 2-oxoglutarate + O2 = [ribosomal protein uS12]-(3S)-3,4-dihydroxy-L-proline + succinate + CO2</text>
        <dbReference type="Rhea" id="RHEA:54160"/>
        <dbReference type="Rhea" id="RHEA-COMP:13817"/>
        <dbReference type="Rhea" id="RHEA-COMP:13818"/>
        <dbReference type="ChEBI" id="CHEBI:15379"/>
        <dbReference type="ChEBI" id="CHEBI:16526"/>
        <dbReference type="ChEBI" id="CHEBI:16810"/>
        <dbReference type="ChEBI" id="CHEBI:30031"/>
        <dbReference type="ChEBI" id="CHEBI:85428"/>
        <dbReference type="ChEBI" id="CHEBI:138052"/>
    </reaction>
</comment>
<feature type="compositionally biased region" description="Basic and acidic residues" evidence="13">
    <location>
        <begin position="687"/>
        <end position="699"/>
    </location>
</feature>
<dbReference type="FunFam" id="2.60.120.620:FF:000014">
    <property type="entry name" value="Prolyl 3,4-dihydroxylase TPA1"/>
    <property type="match status" value="1"/>
</dbReference>
<keyword evidence="4" id="KW-0479">Metal-binding</keyword>
<dbReference type="GO" id="GO:0005634">
    <property type="term" value="C:nucleus"/>
    <property type="evidence" value="ECO:0007669"/>
    <property type="project" value="UniProtKB-SubCell"/>
</dbReference>
<keyword evidence="7" id="KW-0560">Oxidoreductase</keyword>
<evidence type="ECO:0000256" key="12">
    <source>
        <dbReference type="ARBA" id="ARBA00081607"/>
    </source>
</evidence>
<dbReference type="SMART" id="SM00702">
    <property type="entry name" value="P4Hc"/>
    <property type="match status" value="1"/>
</dbReference>
<evidence type="ECO:0000256" key="2">
    <source>
        <dbReference type="ARBA" id="ARBA00004123"/>
    </source>
</evidence>
<comment type="caution">
    <text evidence="15">The sequence shown here is derived from an EMBL/GenBank/DDBJ whole genome shotgun (WGS) entry which is preliminary data.</text>
</comment>
<sequence>MHMDSAKPCWGGVASVTRNFVLSADGPQVRVAPCGLSIKNIFPAIPQKTCDWHLKIFFAGKNLLPPPNPRSKMPSTRSRSSAKRVADETPETNGRSSAKRSKSAQNGSANGTKKANGAGSKASQKVDKKGKKKSMIQGQDDAMIRKSFRKDLFSDENVVSLRDFHEKSGPYQHCVINNLISGPLLRSVRAEIMENIHFTPKHTDIYTIYQSGDLVNISGLTEAERKLLPSLSQLRDALYSPVFRDYIEQITNCGKLSGSKVDMAINVYTKGCHLLCHDDVIGTRCVSYILYLTDPDDAWQPEWGGGLRLYPTNPMKDDEGKESLIPTPDWSLEISPASNQLAFFVVQPGKSFHDVEEVFVDGKARMAVSGWFHIPVKGEDGFIEGREQELAEKSSMKLLEKNLEVHDSPKASRSDYPKEDKDKTLSKEDMEFLKKYINPTYLEGRSLDSIAERFSETKNVQLLKILDAGFSEKLKAYVEDLDATELKYDGAAIPEDTPSWKVSGPPYKQRFLYTQPDHEKFSMVADEDFSPLEELSHVLLPSLAFRKLLAKITGKVAINRDIIARRFRPGLDYTLGLGQEDETPRLEVVLGLTPTTGGWDVPLESEDAMEEGEGDGDEGEEEEGDDGDEEEGEEEEEEIIIVADEDNEEGEGDDSEDGEDDEEMEDGEEQILDNWGGYEVYMSTGDGKTKHPRIDDPKSKGTSTSHELDDSYDPAIVSTAASSGDDGLMLHLPASWNSMNIIYRDTGIMRFTKYVSRAATGSRWDVGGVYQVE</sequence>
<evidence type="ECO:0000256" key="10">
    <source>
        <dbReference type="ARBA" id="ARBA00047444"/>
    </source>
</evidence>
<keyword evidence="6" id="KW-0223">Dioxygenase</keyword>
<dbReference type="InterPro" id="IPR019601">
    <property type="entry name" value="Oxoglutarate/Fe-dep_Oase_C"/>
</dbReference>
<dbReference type="PANTHER" id="PTHR12117">
    <property type="entry name" value="HISTONE ACETYLTRANSFERASE COMPLEX"/>
    <property type="match status" value="1"/>
</dbReference>
<dbReference type="GO" id="GO:0031543">
    <property type="term" value="F:peptidyl-proline dioxygenase activity"/>
    <property type="evidence" value="ECO:0007669"/>
    <property type="project" value="TreeGrafter"/>
</dbReference>
<dbReference type="PROSITE" id="PS51471">
    <property type="entry name" value="FE2OG_OXY"/>
    <property type="match status" value="1"/>
</dbReference>
<keyword evidence="8" id="KW-0408">Iron</keyword>
<dbReference type="GO" id="GO:0005737">
    <property type="term" value="C:cytoplasm"/>
    <property type="evidence" value="ECO:0007669"/>
    <property type="project" value="TreeGrafter"/>
</dbReference>
<evidence type="ECO:0000256" key="7">
    <source>
        <dbReference type="ARBA" id="ARBA00023002"/>
    </source>
</evidence>
<dbReference type="AlphaFoldDB" id="A0AAV9V959"/>
<evidence type="ECO:0000256" key="1">
    <source>
        <dbReference type="ARBA" id="ARBA00001961"/>
    </source>
</evidence>
<evidence type="ECO:0000313" key="16">
    <source>
        <dbReference type="Proteomes" id="UP001373714"/>
    </source>
</evidence>
<proteinExistence type="inferred from homology"/>
<dbReference type="GO" id="GO:0006449">
    <property type="term" value="P:regulation of translational termination"/>
    <property type="evidence" value="ECO:0007669"/>
    <property type="project" value="TreeGrafter"/>
</dbReference>
<evidence type="ECO:0000256" key="4">
    <source>
        <dbReference type="ARBA" id="ARBA00022723"/>
    </source>
</evidence>
<evidence type="ECO:0000313" key="15">
    <source>
        <dbReference type="EMBL" id="KAK6358497.1"/>
    </source>
</evidence>
<dbReference type="GO" id="GO:0005506">
    <property type="term" value="F:iron ion binding"/>
    <property type="evidence" value="ECO:0007669"/>
    <property type="project" value="InterPro"/>
</dbReference>
<organism evidence="15 16">
    <name type="scientific">Orbilia blumenaviensis</name>
    <dbReference type="NCBI Taxonomy" id="1796055"/>
    <lineage>
        <taxon>Eukaryota</taxon>
        <taxon>Fungi</taxon>
        <taxon>Dikarya</taxon>
        <taxon>Ascomycota</taxon>
        <taxon>Pezizomycotina</taxon>
        <taxon>Orbiliomycetes</taxon>
        <taxon>Orbiliales</taxon>
        <taxon>Orbiliaceae</taxon>
        <taxon>Orbilia</taxon>
    </lineage>
</organism>
<dbReference type="InterPro" id="IPR039558">
    <property type="entry name" value="TPA1/OFD1_N"/>
</dbReference>
<feature type="compositionally biased region" description="Acidic residues" evidence="13">
    <location>
        <begin position="603"/>
        <end position="671"/>
    </location>
</feature>
<dbReference type="Proteomes" id="UP001373714">
    <property type="component" value="Unassembled WGS sequence"/>
</dbReference>
<evidence type="ECO:0000256" key="6">
    <source>
        <dbReference type="ARBA" id="ARBA00022964"/>
    </source>
</evidence>
<comment type="catalytic activity">
    <reaction evidence="10">
        <text>[ribosomal protein uS12]-L-proline + 2-oxoglutarate + O2 = [ribosomal protein uS12]-(3S)-3-hydroxy-L-proline + succinate + CO2</text>
        <dbReference type="Rhea" id="RHEA:54156"/>
        <dbReference type="Rhea" id="RHEA-COMP:13816"/>
        <dbReference type="Rhea" id="RHEA-COMP:13818"/>
        <dbReference type="ChEBI" id="CHEBI:15379"/>
        <dbReference type="ChEBI" id="CHEBI:16526"/>
        <dbReference type="ChEBI" id="CHEBI:16810"/>
        <dbReference type="ChEBI" id="CHEBI:30031"/>
        <dbReference type="ChEBI" id="CHEBI:50342"/>
        <dbReference type="ChEBI" id="CHEBI:85428"/>
    </reaction>
</comment>
<comment type="similarity">
    <text evidence="3">Belongs to the TPA1 family.</text>
</comment>
<feature type="domain" description="Fe2OG dioxygenase" evidence="14">
    <location>
        <begin position="259"/>
        <end position="374"/>
    </location>
</feature>
<dbReference type="PANTHER" id="PTHR12117:SF0">
    <property type="entry name" value="PROLYL 3-HYDROXYLASE OGFOD1"/>
    <property type="match status" value="1"/>
</dbReference>
<evidence type="ECO:0000256" key="3">
    <source>
        <dbReference type="ARBA" id="ARBA00007443"/>
    </source>
</evidence>
<dbReference type="InterPro" id="IPR006620">
    <property type="entry name" value="Pro_4_hyd_alph"/>
</dbReference>
<dbReference type="GO" id="GO:0031418">
    <property type="term" value="F:L-ascorbic acid binding"/>
    <property type="evidence" value="ECO:0007669"/>
    <property type="project" value="UniProtKB-KW"/>
</dbReference>
<dbReference type="InterPro" id="IPR005123">
    <property type="entry name" value="Oxoglu/Fe-dep_dioxygenase_dom"/>
</dbReference>
<dbReference type="Gene3D" id="2.60.120.620">
    <property type="entry name" value="q2cbj1_9rhob like domain"/>
    <property type="match status" value="2"/>
</dbReference>
<comment type="cofactor">
    <cofactor evidence="1">
        <name>L-ascorbate</name>
        <dbReference type="ChEBI" id="CHEBI:38290"/>
    </cofactor>
</comment>
<evidence type="ECO:0000256" key="13">
    <source>
        <dbReference type="SAM" id="MobiDB-lite"/>
    </source>
</evidence>
<dbReference type="EMBL" id="JAVHNS010000004">
    <property type="protein sequence ID" value="KAK6358497.1"/>
    <property type="molecule type" value="Genomic_DNA"/>
</dbReference>
<dbReference type="GO" id="GO:0010604">
    <property type="term" value="P:positive regulation of macromolecule metabolic process"/>
    <property type="evidence" value="ECO:0007669"/>
    <property type="project" value="UniProtKB-ARBA"/>
</dbReference>
<dbReference type="InterPro" id="IPR051842">
    <property type="entry name" value="uS12_prolyl_hydroxylase"/>
</dbReference>
<feature type="region of interest" description="Disordered" evidence="13">
    <location>
        <begin position="592"/>
        <end position="710"/>
    </location>
</feature>